<proteinExistence type="predicted"/>
<reference evidence="3" key="1">
    <citation type="journal article" date="2021" name="IMA Fungus">
        <title>Genomic characterization of three marine fungi, including Emericellopsis atlantica sp. nov. with signatures of a generalist lifestyle and marine biomass degradation.</title>
        <authorList>
            <person name="Hagestad O.C."/>
            <person name="Hou L."/>
            <person name="Andersen J.H."/>
            <person name="Hansen E.H."/>
            <person name="Altermark B."/>
            <person name="Li C."/>
            <person name="Kuhnert E."/>
            <person name="Cox R.J."/>
            <person name="Crous P.W."/>
            <person name="Spatafora J.W."/>
            <person name="Lail K."/>
            <person name="Amirebrahimi M."/>
            <person name="Lipzen A."/>
            <person name="Pangilinan J."/>
            <person name="Andreopoulos W."/>
            <person name="Hayes R.D."/>
            <person name="Ng V."/>
            <person name="Grigoriev I.V."/>
            <person name="Jackson S.A."/>
            <person name="Sutton T.D.S."/>
            <person name="Dobson A.D.W."/>
            <person name="Rama T."/>
        </authorList>
    </citation>
    <scope>NUCLEOTIDE SEQUENCE</scope>
    <source>
        <strain evidence="3">TRa018bII</strain>
    </source>
</reference>
<feature type="transmembrane region" description="Helical" evidence="2">
    <location>
        <begin position="53"/>
        <end position="72"/>
    </location>
</feature>
<feature type="region of interest" description="Disordered" evidence="1">
    <location>
        <begin position="19"/>
        <end position="45"/>
    </location>
</feature>
<keyword evidence="4" id="KW-1185">Reference proteome</keyword>
<comment type="caution">
    <text evidence="3">The sequence shown here is derived from an EMBL/GenBank/DDBJ whole genome shotgun (WGS) entry which is preliminary data.</text>
</comment>
<dbReference type="AlphaFoldDB" id="A0A9P7Y888"/>
<evidence type="ECO:0000313" key="3">
    <source>
        <dbReference type="EMBL" id="KAG9228876.1"/>
    </source>
</evidence>
<keyword evidence="2" id="KW-0472">Membrane</keyword>
<name>A0A9P7Y888_9HELO</name>
<evidence type="ECO:0000256" key="1">
    <source>
        <dbReference type="SAM" id="MobiDB-lite"/>
    </source>
</evidence>
<organism evidence="3 4">
    <name type="scientific">Amylocarpus encephaloides</name>
    <dbReference type="NCBI Taxonomy" id="45428"/>
    <lineage>
        <taxon>Eukaryota</taxon>
        <taxon>Fungi</taxon>
        <taxon>Dikarya</taxon>
        <taxon>Ascomycota</taxon>
        <taxon>Pezizomycotina</taxon>
        <taxon>Leotiomycetes</taxon>
        <taxon>Helotiales</taxon>
        <taxon>Helotiales incertae sedis</taxon>
        <taxon>Amylocarpus</taxon>
    </lineage>
</organism>
<keyword evidence="2" id="KW-1133">Transmembrane helix</keyword>
<dbReference type="EMBL" id="MU251848">
    <property type="protein sequence ID" value="KAG9228876.1"/>
    <property type="molecule type" value="Genomic_DNA"/>
</dbReference>
<sequence>MAAPSPQETRQMVTILNREAHETLRNRPPHPYTTPSNTKRFKRSPLSQKETQISLLAVQILVAIVIQVLLFFTVIFSSGNIFSPGDFWNAEAAEYVILSLTSFHAFIRLIDRK</sequence>
<keyword evidence="2" id="KW-0812">Transmembrane</keyword>
<protein>
    <submittedName>
        <fullName evidence="3">Uncharacterized protein</fullName>
    </submittedName>
</protein>
<accession>A0A9P7Y888</accession>
<evidence type="ECO:0000256" key="2">
    <source>
        <dbReference type="SAM" id="Phobius"/>
    </source>
</evidence>
<evidence type="ECO:0000313" key="4">
    <source>
        <dbReference type="Proteomes" id="UP000824998"/>
    </source>
</evidence>
<feature type="transmembrane region" description="Helical" evidence="2">
    <location>
        <begin position="92"/>
        <end position="110"/>
    </location>
</feature>
<gene>
    <name evidence="3" type="ORF">BJ875DRAFT_476409</name>
</gene>
<dbReference type="Proteomes" id="UP000824998">
    <property type="component" value="Unassembled WGS sequence"/>
</dbReference>